<evidence type="ECO:0000313" key="2">
    <source>
        <dbReference type="Proteomes" id="UP000617634"/>
    </source>
</evidence>
<keyword evidence="2" id="KW-1185">Reference proteome</keyword>
<reference evidence="1" key="1">
    <citation type="submission" date="2020-11" db="EMBL/GenBank/DDBJ databases">
        <title>Novosphingobium aureum sp. nov., a marine bacterium isolated from sediment of a salt flat.</title>
        <authorList>
            <person name="Yoo Y."/>
            <person name="Kim J.-J."/>
        </authorList>
    </citation>
    <scope>NUCLEOTIDE SEQUENCE</scope>
    <source>
        <strain evidence="1">YJ-S2-02</strain>
    </source>
</reference>
<comment type="caution">
    <text evidence="1">The sequence shown here is derived from an EMBL/GenBank/DDBJ whole genome shotgun (WGS) entry which is preliminary data.</text>
</comment>
<protein>
    <submittedName>
        <fullName evidence="1">Uncharacterized protein</fullName>
    </submittedName>
</protein>
<gene>
    <name evidence="1" type="ORF">I5E68_12450</name>
</gene>
<dbReference type="EMBL" id="JADZGI010000001">
    <property type="protein sequence ID" value="MBH0113756.1"/>
    <property type="molecule type" value="Genomic_DNA"/>
</dbReference>
<dbReference type="AlphaFoldDB" id="A0A931MM53"/>
<dbReference type="RefSeq" id="WP_197164134.1">
    <property type="nucleotide sequence ID" value="NZ_JADZGI010000001.1"/>
</dbReference>
<dbReference type="Proteomes" id="UP000617634">
    <property type="component" value="Unassembled WGS sequence"/>
</dbReference>
<organism evidence="1 2">
    <name type="scientific">Novosphingobium aureum</name>
    <dbReference type="NCBI Taxonomy" id="2792964"/>
    <lineage>
        <taxon>Bacteria</taxon>
        <taxon>Pseudomonadati</taxon>
        <taxon>Pseudomonadota</taxon>
        <taxon>Alphaproteobacteria</taxon>
        <taxon>Sphingomonadales</taxon>
        <taxon>Sphingomonadaceae</taxon>
        <taxon>Novosphingobium</taxon>
    </lineage>
</organism>
<accession>A0A931MM53</accession>
<evidence type="ECO:0000313" key="1">
    <source>
        <dbReference type="EMBL" id="MBH0113756.1"/>
    </source>
</evidence>
<proteinExistence type="predicted"/>
<name>A0A931MM53_9SPHN</name>
<sequence length="52" mass="5423">MTKIMRGRVVLGLACAALIVGGAALATVAWVDGGREPVRDLVQHVAVPEQAR</sequence>